<comment type="caution">
    <text evidence="2">The sequence shown here is derived from an EMBL/GenBank/DDBJ whole genome shotgun (WGS) entry which is preliminary data.</text>
</comment>
<feature type="compositionally biased region" description="Polar residues" evidence="1">
    <location>
        <begin position="236"/>
        <end position="245"/>
    </location>
</feature>
<dbReference type="Proteomes" id="UP000800235">
    <property type="component" value="Unassembled WGS sequence"/>
</dbReference>
<feature type="region of interest" description="Disordered" evidence="1">
    <location>
        <begin position="215"/>
        <end position="245"/>
    </location>
</feature>
<evidence type="ECO:0000313" key="2">
    <source>
        <dbReference type="EMBL" id="KAF2432738.1"/>
    </source>
</evidence>
<evidence type="ECO:0000313" key="3">
    <source>
        <dbReference type="Proteomes" id="UP000800235"/>
    </source>
</evidence>
<gene>
    <name evidence="2" type="ORF">EJ08DRAFT_608525</name>
</gene>
<name>A0A9P4NWS4_9PEZI</name>
<dbReference type="OrthoDB" id="5345494at2759"/>
<accession>A0A9P4NWS4</accession>
<evidence type="ECO:0000256" key="1">
    <source>
        <dbReference type="SAM" id="MobiDB-lite"/>
    </source>
</evidence>
<sequence length="469" mass="51834">MTSGPIGICTEPPGASVVKPEDDVQTHMSTISTITPEARMPTTLLDLLSNSLVLRQTAPYLPVSSLLKLACTNKTFRDLVSCQAHESFRYLDLSMVTSANIGGEPIDSGGISWRSKRMDEALTEDEFYAGPLRGIMSRLARQNMLEHVSTMILDGLSVPADVVREIISEDRFNVRILSIREAKHLNERLLMQVLNYAVRPSRPAGTPKLKGLYVFGPMDPRPTPPEPTIGRRRSPTRYSDSPPSGVMTSLGAQIGAEWHKKSQDTYLCKAEDKWYQKTGRMFKRTPISGWAETLQACEGLIHFDAVLCRGPRHDSQHSSYIKPTVASVALGPDGCAKCGSCPEQPARFGSSPPHHLPLLSPPPIHASSIRAAQLPQLRDGSGPPPLFIRCEECLKQRWCERCSIWWDEDCYSHTPGTRTELQNMELLQDWQTVQAAEPGKDEIKVHMGLCVEKCLVGEMMSGAGSGGMW</sequence>
<organism evidence="2 3">
    <name type="scientific">Tothia fuscella</name>
    <dbReference type="NCBI Taxonomy" id="1048955"/>
    <lineage>
        <taxon>Eukaryota</taxon>
        <taxon>Fungi</taxon>
        <taxon>Dikarya</taxon>
        <taxon>Ascomycota</taxon>
        <taxon>Pezizomycotina</taxon>
        <taxon>Dothideomycetes</taxon>
        <taxon>Pleosporomycetidae</taxon>
        <taxon>Venturiales</taxon>
        <taxon>Cylindrosympodiaceae</taxon>
        <taxon>Tothia</taxon>
    </lineage>
</organism>
<dbReference type="AlphaFoldDB" id="A0A9P4NWS4"/>
<dbReference type="EMBL" id="MU007024">
    <property type="protein sequence ID" value="KAF2432738.1"/>
    <property type="molecule type" value="Genomic_DNA"/>
</dbReference>
<protein>
    <recommendedName>
        <fullName evidence="4">F-box domain-containing protein</fullName>
    </recommendedName>
</protein>
<keyword evidence="3" id="KW-1185">Reference proteome</keyword>
<proteinExistence type="predicted"/>
<feature type="region of interest" description="Disordered" evidence="1">
    <location>
        <begin position="1"/>
        <end position="20"/>
    </location>
</feature>
<evidence type="ECO:0008006" key="4">
    <source>
        <dbReference type="Google" id="ProtNLM"/>
    </source>
</evidence>
<reference evidence="2" key="1">
    <citation type="journal article" date="2020" name="Stud. Mycol.">
        <title>101 Dothideomycetes genomes: a test case for predicting lifestyles and emergence of pathogens.</title>
        <authorList>
            <person name="Haridas S."/>
            <person name="Albert R."/>
            <person name="Binder M."/>
            <person name="Bloem J."/>
            <person name="Labutti K."/>
            <person name="Salamov A."/>
            <person name="Andreopoulos B."/>
            <person name="Baker S."/>
            <person name="Barry K."/>
            <person name="Bills G."/>
            <person name="Bluhm B."/>
            <person name="Cannon C."/>
            <person name="Castanera R."/>
            <person name="Culley D."/>
            <person name="Daum C."/>
            <person name="Ezra D."/>
            <person name="Gonzalez J."/>
            <person name="Henrissat B."/>
            <person name="Kuo A."/>
            <person name="Liang C."/>
            <person name="Lipzen A."/>
            <person name="Lutzoni F."/>
            <person name="Magnuson J."/>
            <person name="Mondo S."/>
            <person name="Nolan M."/>
            <person name="Ohm R."/>
            <person name="Pangilinan J."/>
            <person name="Park H.-J."/>
            <person name="Ramirez L."/>
            <person name="Alfaro M."/>
            <person name="Sun H."/>
            <person name="Tritt A."/>
            <person name="Yoshinaga Y."/>
            <person name="Zwiers L.-H."/>
            <person name="Turgeon B."/>
            <person name="Goodwin S."/>
            <person name="Spatafora J."/>
            <person name="Crous P."/>
            <person name="Grigoriev I."/>
        </authorList>
    </citation>
    <scope>NUCLEOTIDE SEQUENCE</scope>
    <source>
        <strain evidence="2">CBS 130266</strain>
    </source>
</reference>